<evidence type="ECO:0000313" key="2">
    <source>
        <dbReference type="EMBL" id="MFC5494159.1"/>
    </source>
</evidence>
<accession>A0ABW0N0Q2</accession>
<proteinExistence type="predicted"/>
<sequence>MTRLLVAGPAGRTIEVLVEGALDGPVLLFHGGTPSAVAEFPMLDDAARRNGLRLVTYSRPGYGRSTPRPAPGAYVDDVADAVAVLDHLGVDDFLTLGWSGGGPRALGCAALLPQRCRAAATVSGVAPFDADGLDWYDGMAEENHEEYTSAQAGPEVYEAYLVEHTLPMLHTSADELEEAFGGLVTPVDAAVLTADFSNWLSRSFNHAATQGAVGVRDDGLAAMQPWGFELASIRVPVALWHGRQDAFVPYSHGSWLAGRIPGVTTHLYEDEGHLTLMYRLEEILADLKRLGGD</sequence>
<keyword evidence="2" id="KW-0378">Hydrolase</keyword>
<dbReference type="RefSeq" id="WP_345179878.1">
    <property type="nucleotide sequence ID" value="NZ_BAABFQ010000007.1"/>
</dbReference>
<evidence type="ECO:0000259" key="1">
    <source>
        <dbReference type="Pfam" id="PF00561"/>
    </source>
</evidence>
<dbReference type="Proteomes" id="UP001595956">
    <property type="component" value="Unassembled WGS sequence"/>
</dbReference>
<dbReference type="GO" id="GO:0016787">
    <property type="term" value="F:hydrolase activity"/>
    <property type="evidence" value="ECO:0007669"/>
    <property type="project" value="UniProtKB-KW"/>
</dbReference>
<reference evidence="3" key="1">
    <citation type="journal article" date="2019" name="Int. J. Syst. Evol. Microbiol.">
        <title>The Global Catalogue of Microorganisms (GCM) 10K type strain sequencing project: providing services to taxonomists for standard genome sequencing and annotation.</title>
        <authorList>
            <consortium name="The Broad Institute Genomics Platform"/>
            <consortium name="The Broad Institute Genome Sequencing Center for Infectious Disease"/>
            <person name="Wu L."/>
            <person name="Ma J."/>
        </authorList>
    </citation>
    <scope>NUCLEOTIDE SEQUENCE [LARGE SCALE GENOMIC DNA]</scope>
    <source>
        <strain evidence="3">KACC 13778</strain>
    </source>
</reference>
<dbReference type="Gene3D" id="3.40.50.1820">
    <property type="entry name" value="alpha/beta hydrolase"/>
    <property type="match status" value="1"/>
</dbReference>
<dbReference type="EMBL" id="JBHSMD010000004">
    <property type="protein sequence ID" value="MFC5494159.1"/>
    <property type="molecule type" value="Genomic_DNA"/>
</dbReference>
<keyword evidence="3" id="KW-1185">Reference proteome</keyword>
<name>A0ABW0N0Q2_9ACTN</name>
<dbReference type="InterPro" id="IPR029058">
    <property type="entry name" value="AB_hydrolase_fold"/>
</dbReference>
<dbReference type="PANTHER" id="PTHR43433:SF10">
    <property type="entry name" value="AB HYDROLASE-1 DOMAIN-CONTAINING PROTEIN"/>
    <property type="match status" value="1"/>
</dbReference>
<dbReference type="InterPro" id="IPR050471">
    <property type="entry name" value="AB_hydrolase"/>
</dbReference>
<protein>
    <submittedName>
        <fullName evidence="2">Alpha/beta fold hydrolase</fullName>
    </submittedName>
</protein>
<evidence type="ECO:0000313" key="3">
    <source>
        <dbReference type="Proteomes" id="UP001595956"/>
    </source>
</evidence>
<dbReference type="InterPro" id="IPR000073">
    <property type="entry name" value="AB_hydrolase_1"/>
</dbReference>
<comment type="caution">
    <text evidence="2">The sequence shown here is derived from an EMBL/GenBank/DDBJ whole genome shotgun (WGS) entry which is preliminary data.</text>
</comment>
<dbReference type="Pfam" id="PF00561">
    <property type="entry name" value="Abhydrolase_1"/>
    <property type="match status" value="1"/>
</dbReference>
<feature type="domain" description="AB hydrolase-1" evidence="1">
    <location>
        <begin position="25"/>
        <end position="278"/>
    </location>
</feature>
<dbReference type="SUPFAM" id="SSF53474">
    <property type="entry name" value="alpha/beta-Hydrolases"/>
    <property type="match status" value="1"/>
</dbReference>
<dbReference type="PANTHER" id="PTHR43433">
    <property type="entry name" value="HYDROLASE, ALPHA/BETA FOLD FAMILY PROTEIN"/>
    <property type="match status" value="1"/>
</dbReference>
<gene>
    <name evidence="2" type="ORF">ACFPKY_13660</name>
</gene>
<organism evidence="2 3">
    <name type="scientific">Nocardioides caricicola</name>
    <dbReference type="NCBI Taxonomy" id="634770"/>
    <lineage>
        <taxon>Bacteria</taxon>
        <taxon>Bacillati</taxon>
        <taxon>Actinomycetota</taxon>
        <taxon>Actinomycetes</taxon>
        <taxon>Propionibacteriales</taxon>
        <taxon>Nocardioidaceae</taxon>
        <taxon>Nocardioides</taxon>
    </lineage>
</organism>